<feature type="domain" description="DUF6532" evidence="2">
    <location>
        <begin position="249"/>
        <end position="453"/>
    </location>
</feature>
<name>A0A165EHR2_9BASI</name>
<proteinExistence type="predicted"/>
<dbReference type="Proteomes" id="UP000076842">
    <property type="component" value="Unassembled WGS sequence"/>
</dbReference>
<dbReference type="Pfam" id="PF20149">
    <property type="entry name" value="DUF6532"/>
    <property type="match status" value="1"/>
</dbReference>
<gene>
    <name evidence="3" type="ORF">CALCODRAFT_547329</name>
</gene>
<feature type="compositionally biased region" description="Polar residues" evidence="1">
    <location>
        <begin position="1"/>
        <end position="17"/>
    </location>
</feature>
<feature type="region of interest" description="Disordered" evidence="1">
    <location>
        <begin position="92"/>
        <end position="124"/>
    </location>
</feature>
<evidence type="ECO:0000313" key="4">
    <source>
        <dbReference type="Proteomes" id="UP000076842"/>
    </source>
</evidence>
<feature type="compositionally biased region" description="Low complexity" evidence="1">
    <location>
        <begin position="202"/>
        <end position="214"/>
    </location>
</feature>
<dbReference type="EMBL" id="KV424005">
    <property type="protein sequence ID" value="KZT54893.1"/>
    <property type="molecule type" value="Genomic_DNA"/>
</dbReference>
<evidence type="ECO:0000259" key="2">
    <source>
        <dbReference type="Pfam" id="PF20149"/>
    </source>
</evidence>
<feature type="region of interest" description="Disordered" evidence="1">
    <location>
        <begin position="185"/>
        <end position="238"/>
    </location>
</feature>
<accession>A0A165EHR2</accession>
<keyword evidence="4" id="KW-1185">Reference proteome</keyword>
<dbReference type="AlphaFoldDB" id="A0A165EHR2"/>
<sequence>MAISNDPNAQNTQTPLSPTADKAVDTTPKLPETPEGGRTGQDVQGLITETGASRDKGRLSNLFTTISKNVQDSLTAVEAGVLEAGAVDLGKQAEKRMRESQDVEEEGSARKQRRLNEGYGEGSPVVTVGAKPPWGVAQLLDGRFVMVFERIVDSHIDPSEVRTLFKKPHGIKTEPVNVIDLLDDDEEEGTSAKNVTKHRRTITTTNAASSSSSTQKKGAASVHTKPGQTAKPTPTNTKAKLEQRLIGDAIPVWQLQQACLQMFPSEKLAVQWAETALSSAVAGVTANGGESMMLAVTRLLRERRLEMLLEIRNHSGDLIDTVLKSAATEVPVAYQGIFTGDPGVIAWRVRHLLEDYHFIYEGNTYMQSNSDLGTAFLSSVVVAVIGSAWKSAMNSMDDEIFDPMPLGIIAVATCGIWAYLKSWWDGLEKPGHVIDPVELEDTYHEVMDNLEGFELAKPEACLKMQKEVTRRVKGIGAGTKARGGKMFLKL</sequence>
<reference evidence="3 4" key="1">
    <citation type="journal article" date="2016" name="Mol. Biol. Evol.">
        <title>Comparative Genomics of Early-Diverging Mushroom-Forming Fungi Provides Insights into the Origins of Lignocellulose Decay Capabilities.</title>
        <authorList>
            <person name="Nagy L.G."/>
            <person name="Riley R."/>
            <person name="Tritt A."/>
            <person name="Adam C."/>
            <person name="Daum C."/>
            <person name="Floudas D."/>
            <person name="Sun H."/>
            <person name="Yadav J.S."/>
            <person name="Pangilinan J."/>
            <person name="Larsson K.H."/>
            <person name="Matsuura K."/>
            <person name="Barry K."/>
            <person name="Labutti K."/>
            <person name="Kuo R."/>
            <person name="Ohm R.A."/>
            <person name="Bhattacharya S.S."/>
            <person name="Shirouzu T."/>
            <person name="Yoshinaga Y."/>
            <person name="Martin F.M."/>
            <person name="Grigoriev I.V."/>
            <person name="Hibbett D.S."/>
        </authorList>
    </citation>
    <scope>NUCLEOTIDE SEQUENCE [LARGE SCALE GENOMIC DNA]</scope>
    <source>
        <strain evidence="3 4">HHB12733</strain>
    </source>
</reference>
<dbReference type="InParanoid" id="A0A165EHR2"/>
<feature type="compositionally biased region" description="Low complexity" evidence="1">
    <location>
        <begin position="229"/>
        <end position="238"/>
    </location>
</feature>
<feature type="compositionally biased region" description="Basic and acidic residues" evidence="1">
    <location>
        <begin position="92"/>
        <end position="101"/>
    </location>
</feature>
<evidence type="ECO:0000256" key="1">
    <source>
        <dbReference type="SAM" id="MobiDB-lite"/>
    </source>
</evidence>
<protein>
    <recommendedName>
        <fullName evidence="2">DUF6532 domain-containing protein</fullName>
    </recommendedName>
</protein>
<evidence type="ECO:0000313" key="3">
    <source>
        <dbReference type="EMBL" id="KZT54893.1"/>
    </source>
</evidence>
<organism evidence="3 4">
    <name type="scientific">Calocera cornea HHB12733</name>
    <dbReference type="NCBI Taxonomy" id="1353952"/>
    <lineage>
        <taxon>Eukaryota</taxon>
        <taxon>Fungi</taxon>
        <taxon>Dikarya</taxon>
        <taxon>Basidiomycota</taxon>
        <taxon>Agaricomycotina</taxon>
        <taxon>Dacrymycetes</taxon>
        <taxon>Dacrymycetales</taxon>
        <taxon>Dacrymycetaceae</taxon>
        <taxon>Calocera</taxon>
    </lineage>
</organism>
<dbReference type="InterPro" id="IPR045341">
    <property type="entry name" value="DUF6532"/>
</dbReference>
<feature type="region of interest" description="Disordered" evidence="1">
    <location>
        <begin position="1"/>
        <end position="54"/>
    </location>
</feature>